<evidence type="ECO:0000259" key="15">
    <source>
        <dbReference type="Pfam" id="PF08245"/>
    </source>
</evidence>
<feature type="binding site" evidence="11">
    <location>
        <position position="188"/>
    </location>
    <ligand>
        <name>UDP-N-acetyl-alpha-D-muramoyl-L-alanyl-D-glutamate</name>
        <dbReference type="ChEBI" id="CHEBI:83900"/>
    </ligand>
</feature>
<evidence type="ECO:0000313" key="16">
    <source>
        <dbReference type="EMBL" id="MFC3153822.1"/>
    </source>
</evidence>
<feature type="domain" description="Mur ligase C-terminal" evidence="14">
    <location>
        <begin position="335"/>
        <end position="463"/>
    </location>
</feature>
<feature type="short sequence motif" description="Meso-diaminopimelate recognition motif" evidence="11">
    <location>
        <begin position="410"/>
        <end position="413"/>
    </location>
</feature>
<feature type="binding site" evidence="11">
    <location>
        <position position="465"/>
    </location>
    <ligand>
        <name>meso-2,6-diaminopimelate</name>
        <dbReference type="ChEBI" id="CHEBI:57791"/>
    </ligand>
</feature>
<dbReference type="NCBIfam" id="TIGR01085">
    <property type="entry name" value="murE"/>
    <property type="match status" value="1"/>
</dbReference>
<feature type="binding site" evidence="11">
    <location>
        <position position="386"/>
    </location>
    <ligand>
        <name>meso-2,6-diaminopimelate</name>
        <dbReference type="ChEBI" id="CHEBI:57791"/>
    </ligand>
</feature>
<dbReference type="Gene3D" id="3.90.190.20">
    <property type="entry name" value="Mur ligase, C-terminal domain"/>
    <property type="match status" value="1"/>
</dbReference>
<dbReference type="Pfam" id="PF01225">
    <property type="entry name" value="Mur_ligase"/>
    <property type="match status" value="1"/>
</dbReference>
<dbReference type="EC" id="6.3.2.13" evidence="11"/>
<dbReference type="SUPFAM" id="SSF53244">
    <property type="entry name" value="MurD-like peptide ligases, peptide-binding domain"/>
    <property type="match status" value="1"/>
</dbReference>
<dbReference type="Pfam" id="PF08245">
    <property type="entry name" value="Mur_ligase_M"/>
    <property type="match status" value="1"/>
</dbReference>
<dbReference type="NCBIfam" id="NF001124">
    <property type="entry name" value="PRK00139.1-2"/>
    <property type="match status" value="1"/>
</dbReference>
<dbReference type="SUPFAM" id="SSF63418">
    <property type="entry name" value="MurE/MurF N-terminal domain"/>
    <property type="match status" value="1"/>
</dbReference>
<keyword evidence="10 11" id="KW-0961">Cell wall biogenesis/degradation</keyword>
<dbReference type="InterPro" id="IPR036565">
    <property type="entry name" value="Mur-like_cat_sf"/>
</dbReference>
<feature type="modified residue" description="N6-carboxylysine" evidence="11">
    <location>
        <position position="222"/>
    </location>
</feature>
<dbReference type="Proteomes" id="UP001595548">
    <property type="component" value="Unassembled WGS sequence"/>
</dbReference>
<keyword evidence="2 11" id="KW-0963">Cytoplasm</keyword>
<accession>A0ABV7HR60</accession>
<comment type="catalytic activity">
    <reaction evidence="11">
        <text>UDP-N-acetyl-alpha-D-muramoyl-L-alanyl-D-glutamate + meso-2,6-diaminopimelate + ATP = UDP-N-acetyl-alpha-D-muramoyl-L-alanyl-gamma-D-glutamyl-meso-2,6-diaminopimelate + ADP + phosphate + H(+)</text>
        <dbReference type="Rhea" id="RHEA:23676"/>
        <dbReference type="ChEBI" id="CHEBI:15378"/>
        <dbReference type="ChEBI" id="CHEBI:30616"/>
        <dbReference type="ChEBI" id="CHEBI:43474"/>
        <dbReference type="ChEBI" id="CHEBI:57791"/>
        <dbReference type="ChEBI" id="CHEBI:83900"/>
        <dbReference type="ChEBI" id="CHEBI:83905"/>
        <dbReference type="ChEBI" id="CHEBI:456216"/>
        <dbReference type="EC" id="6.3.2.13"/>
    </reaction>
</comment>
<dbReference type="HAMAP" id="MF_00208">
    <property type="entry name" value="MurE"/>
    <property type="match status" value="1"/>
</dbReference>
<evidence type="ECO:0000256" key="12">
    <source>
        <dbReference type="RuleBase" id="RU004135"/>
    </source>
</evidence>
<feature type="domain" description="Mur ligase central" evidence="15">
    <location>
        <begin position="110"/>
        <end position="313"/>
    </location>
</feature>
<evidence type="ECO:0000313" key="17">
    <source>
        <dbReference type="Proteomes" id="UP001595548"/>
    </source>
</evidence>
<comment type="caution">
    <text evidence="16">The sequence shown here is derived from an EMBL/GenBank/DDBJ whole genome shotgun (WGS) entry which is preliminary data.</text>
</comment>
<keyword evidence="6 11" id="KW-0067">ATP-binding</keyword>
<feature type="binding site" evidence="11">
    <location>
        <begin position="112"/>
        <end position="118"/>
    </location>
    <ligand>
        <name>ATP</name>
        <dbReference type="ChEBI" id="CHEBI:30616"/>
    </ligand>
</feature>
<evidence type="ECO:0000256" key="5">
    <source>
        <dbReference type="ARBA" id="ARBA00022741"/>
    </source>
</evidence>
<evidence type="ECO:0000259" key="13">
    <source>
        <dbReference type="Pfam" id="PF01225"/>
    </source>
</evidence>
<dbReference type="Pfam" id="PF02875">
    <property type="entry name" value="Mur_ligase_C"/>
    <property type="match status" value="1"/>
</dbReference>
<gene>
    <name evidence="11" type="primary">murE</name>
    <name evidence="16" type="ORF">ACFOEB_01275</name>
</gene>
<feature type="binding site" evidence="11">
    <location>
        <begin position="410"/>
        <end position="413"/>
    </location>
    <ligand>
        <name>meso-2,6-diaminopimelate</name>
        <dbReference type="ChEBI" id="CHEBI:57791"/>
    </ligand>
</feature>
<dbReference type="Gene3D" id="3.40.1390.10">
    <property type="entry name" value="MurE/MurF, N-terminal domain"/>
    <property type="match status" value="1"/>
</dbReference>
<proteinExistence type="inferred from homology"/>
<keyword evidence="11" id="KW-0460">Magnesium</keyword>
<reference evidence="17" key="1">
    <citation type="journal article" date="2019" name="Int. J. Syst. Evol. Microbiol.">
        <title>The Global Catalogue of Microorganisms (GCM) 10K type strain sequencing project: providing services to taxonomists for standard genome sequencing and annotation.</title>
        <authorList>
            <consortium name="The Broad Institute Genomics Platform"/>
            <consortium name="The Broad Institute Genome Sequencing Center for Infectious Disease"/>
            <person name="Wu L."/>
            <person name="Ma J."/>
        </authorList>
    </citation>
    <scope>NUCLEOTIDE SEQUENCE [LARGE SCALE GENOMIC DNA]</scope>
    <source>
        <strain evidence="17">KCTC 52141</strain>
    </source>
</reference>
<dbReference type="PANTHER" id="PTHR23135:SF4">
    <property type="entry name" value="UDP-N-ACETYLMURAMOYL-L-ALANYL-D-GLUTAMATE--2,6-DIAMINOPIMELATE LIGASE MURE HOMOLOG, CHLOROPLASTIC"/>
    <property type="match status" value="1"/>
</dbReference>
<keyword evidence="8 11" id="KW-0573">Peptidoglycan synthesis</keyword>
<dbReference type="InterPro" id="IPR036615">
    <property type="entry name" value="Mur_ligase_C_dom_sf"/>
</dbReference>
<dbReference type="InterPro" id="IPR000713">
    <property type="entry name" value="Mur_ligase_N"/>
</dbReference>
<dbReference type="InterPro" id="IPR004101">
    <property type="entry name" value="Mur_ligase_C"/>
</dbReference>
<evidence type="ECO:0000256" key="3">
    <source>
        <dbReference type="ARBA" id="ARBA00022598"/>
    </source>
</evidence>
<dbReference type="GO" id="GO:0008765">
    <property type="term" value="F:UDP-N-acetylmuramoylalanyl-D-glutamate-2,6-diaminopimelate ligase activity"/>
    <property type="evidence" value="ECO:0007669"/>
    <property type="project" value="UniProtKB-EC"/>
</dbReference>
<feature type="binding site" evidence="11">
    <location>
        <position position="27"/>
    </location>
    <ligand>
        <name>UDP-N-acetyl-alpha-D-muramoyl-L-alanyl-D-glutamate</name>
        <dbReference type="ChEBI" id="CHEBI:83900"/>
    </ligand>
</feature>
<evidence type="ECO:0000256" key="9">
    <source>
        <dbReference type="ARBA" id="ARBA00023306"/>
    </source>
</evidence>
<dbReference type="InterPro" id="IPR005761">
    <property type="entry name" value="UDP-N-AcMur-Glu-dNH2Pim_ligase"/>
</dbReference>
<comment type="subcellular location">
    <subcellularLocation>
        <location evidence="11 12">Cytoplasm</location>
    </subcellularLocation>
</comment>
<comment type="PTM">
    <text evidence="11">Carboxylation is probably crucial for Mg(2+) binding and, consequently, for the gamma-phosphate positioning of ATP.</text>
</comment>
<dbReference type="InterPro" id="IPR013221">
    <property type="entry name" value="Mur_ligase_cen"/>
</dbReference>
<evidence type="ECO:0000256" key="7">
    <source>
        <dbReference type="ARBA" id="ARBA00022960"/>
    </source>
</evidence>
<dbReference type="RefSeq" id="WP_382413805.1">
    <property type="nucleotide sequence ID" value="NZ_AP031500.1"/>
</dbReference>
<comment type="caution">
    <text evidence="11">Lacks conserved residue(s) required for the propagation of feature annotation.</text>
</comment>
<dbReference type="InterPro" id="IPR035911">
    <property type="entry name" value="MurE/MurF_N"/>
</dbReference>
<comment type="cofactor">
    <cofactor evidence="11">
        <name>Mg(2+)</name>
        <dbReference type="ChEBI" id="CHEBI:18420"/>
    </cofactor>
</comment>
<dbReference type="NCBIfam" id="NF001126">
    <property type="entry name" value="PRK00139.1-4"/>
    <property type="match status" value="1"/>
</dbReference>
<keyword evidence="4 11" id="KW-0132">Cell division</keyword>
<keyword evidence="9 11" id="KW-0131">Cell cycle</keyword>
<comment type="function">
    <text evidence="11">Catalyzes the addition of meso-diaminopimelic acid to the nucleotide precursor UDP-N-acetylmuramoyl-L-alanyl-D-glutamate (UMAG) in the biosynthesis of bacterial cell-wall peptidoglycan.</text>
</comment>
<feature type="binding site" evidence="11">
    <location>
        <position position="461"/>
    </location>
    <ligand>
        <name>meso-2,6-diaminopimelate</name>
        <dbReference type="ChEBI" id="CHEBI:57791"/>
    </ligand>
</feature>
<dbReference type="InterPro" id="IPR018109">
    <property type="entry name" value="Folylpolyglutamate_synth_CS"/>
</dbReference>
<sequence>MTLAQVLDDESLHELDSVRWSVLQADSRRIMPGHVFVALQGATVDGRDYISDAIHRGASAVVMEAEAKAPAVEYRGSVPLISVVGLSAKMSAIAARAYADPSAELNIIGVTGTNGKTTCSLLIAQLLEALGQRAAVVGTLGYGRVGEPLQATGFTTPDAISSQALLRDLAEQRIGSVVMEVSSHALAQGRVKAVRMSTAVFTNLSHDHLDFHGDLKAYGKAKARLLKARDLQCAIINRDDSWCKSLLKKAETLEQVFSYSLSSKKADVYFEALTYCADGITGTVHTSKGSAEITSSLIGDFNASNILATIAVAISQGYALDKIAAVVPRLQSAPGRMEQVRLRADQGVQVVVDYAHTPDALEKTLRALRRHTEGSLWCVFGCGGDRDREKRPAMGRVAEKSADYTIVTNDNPRGEDPASIAGEIVRGMHHPERCLVIAERDKAIDLAVQQARAGDTVLLAGKGHEAVQIFAQRQLPFSDVQQARAALVKRLEKDAQGGQA</sequence>
<evidence type="ECO:0000256" key="11">
    <source>
        <dbReference type="HAMAP-Rule" id="MF_00208"/>
    </source>
</evidence>
<evidence type="ECO:0000256" key="6">
    <source>
        <dbReference type="ARBA" id="ARBA00022840"/>
    </source>
</evidence>
<dbReference type="EMBL" id="JBHRTL010000001">
    <property type="protein sequence ID" value="MFC3153822.1"/>
    <property type="molecule type" value="Genomic_DNA"/>
</dbReference>
<name>A0ABV7HR60_9GAMM</name>
<organism evidence="16 17">
    <name type="scientific">Gilvimarinus japonicus</name>
    <dbReference type="NCBI Taxonomy" id="1796469"/>
    <lineage>
        <taxon>Bacteria</taxon>
        <taxon>Pseudomonadati</taxon>
        <taxon>Pseudomonadota</taxon>
        <taxon>Gammaproteobacteria</taxon>
        <taxon>Cellvibrionales</taxon>
        <taxon>Cellvibrionaceae</taxon>
        <taxon>Gilvimarinus</taxon>
    </lineage>
</organism>
<protein>
    <recommendedName>
        <fullName evidence="11">UDP-N-acetylmuramoyl-L-alanyl-D-glutamate--2,6-diaminopimelate ligase</fullName>
        <ecNumber evidence="11">6.3.2.13</ecNumber>
    </recommendedName>
    <alternativeName>
        <fullName evidence="11">Meso-A2pm-adding enzyme</fullName>
    </alternativeName>
    <alternativeName>
        <fullName evidence="11">Meso-diaminopimelate-adding enzyme</fullName>
    </alternativeName>
    <alternativeName>
        <fullName evidence="11">UDP-MurNAc-L-Ala-D-Glu:meso-diaminopimelate ligase</fullName>
    </alternativeName>
    <alternativeName>
        <fullName evidence="11">UDP-MurNAc-tripeptide synthetase</fullName>
    </alternativeName>
    <alternativeName>
        <fullName evidence="11">UDP-N-acetylmuramyl-tripeptide synthetase</fullName>
    </alternativeName>
</protein>
<feature type="domain" description="Mur ligase N-terminal catalytic" evidence="13">
    <location>
        <begin position="23"/>
        <end position="97"/>
    </location>
</feature>
<comment type="pathway">
    <text evidence="11 12">Cell wall biogenesis; peptidoglycan biosynthesis.</text>
</comment>
<keyword evidence="7 11" id="KW-0133">Cell shape</keyword>
<evidence type="ECO:0000256" key="8">
    <source>
        <dbReference type="ARBA" id="ARBA00022984"/>
    </source>
</evidence>
<comment type="similarity">
    <text evidence="1 11">Belongs to the MurCDEF family. MurE subfamily.</text>
</comment>
<keyword evidence="17" id="KW-1185">Reference proteome</keyword>
<dbReference type="PANTHER" id="PTHR23135">
    <property type="entry name" value="MUR LIGASE FAMILY MEMBER"/>
    <property type="match status" value="1"/>
</dbReference>
<dbReference type="PROSITE" id="PS01011">
    <property type="entry name" value="FOLYLPOLYGLU_SYNT_1"/>
    <property type="match status" value="1"/>
</dbReference>
<feature type="binding site" evidence="11">
    <location>
        <begin position="155"/>
        <end position="156"/>
    </location>
    <ligand>
        <name>UDP-N-acetyl-alpha-D-muramoyl-L-alanyl-D-glutamate</name>
        <dbReference type="ChEBI" id="CHEBI:83900"/>
    </ligand>
</feature>
<evidence type="ECO:0000259" key="14">
    <source>
        <dbReference type="Pfam" id="PF02875"/>
    </source>
</evidence>
<feature type="binding site" evidence="11">
    <location>
        <position position="182"/>
    </location>
    <ligand>
        <name>UDP-N-acetyl-alpha-D-muramoyl-L-alanyl-D-glutamate</name>
        <dbReference type="ChEBI" id="CHEBI:83900"/>
    </ligand>
</feature>
<feature type="binding site" evidence="11">
    <location>
        <position position="190"/>
    </location>
    <ligand>
        <name>UDP-N-acetyl-alpha-D-muramoyl-L-alanyl-D-glutamate</name>
        <dbReference type="ChEBI" id="CHEBI:83900"/>
    </ligand>
</feature>
<evidence type="ECO:0000256" key="4">
    <source>
        <dbReference type="ARBA" id="ARBA00022618"/>
    </source>
</evidence>
<evidence type="ECO:0000256" key="10">
    <source>
        <dbReference type="ARBA" id="ARBA00023316"/>
    </source>
</evidence>
<evidence type="ECO:0000256" key="2">
    <source>
        <dbReference type="ARBA" id="ARBA00022490"/>
    </source>
</evidence>
<dbReference type="Gene3D" id="3.40.1190.10">
    <property type="entry name" value="Mur-like, catalytic domain"/>
    <property type="match status" value="1"/>
</dbReference>
<dbReference type="SUPFAM" id="SSF53623">
    <property type="entry name" value="MurD-like peptide ligases, catalytic domain"/>
    <property type="match status" value="1"/>
</dbReference>
<keyword evidence="3 11" id="KW-0436">Ligase</keyword>
<keyword evidence="5 11" id="KW-0547">Nucleotide-binding</keyword>
<evidence type="ECO:0000256" key="1">
    <source>
        <dbReference type="ARBA" id="ARBA00005898"/>
    </source>
</evidence>